<dbReference type="KEGG" id="cmr:Cycma_2222"/>
<dbReference type="RefSeq" id="WP_014020257.1">
    <property type="nucleotide sequence ID" value="NC_015914.1"/>
</dbReference>
<reference evidence="3" key="1">
    <citation type="submission" date="2011-07" db="EMBL/GenBank/DDBJ databases">
        <title>The complete genome of Cyclobacterium marinum DSM 745.</title>
        <authorList>
            <person name="Lucas S."/>
            <person name="Han J."/>
            <person name="Lapidus A."/>
            <person name="Bruce D."/>
            <person name="Goodwin L."/>
            <person name="Pitluck S."/>
            <person name="Peters L."/>
            <person name="Kyrpides N."/>
            <person name="Mavromatis K."/>
            <person name="Ivanova N."/>
            <person name="Ovchinnikova G."/>
            <person name="Chertkov O."/>
            <person name="Detter J.C."/>
            <person name="Tapia R."/>
            <person name="Han C."/>
            <person name="Land M."/>
            <person name="Hauser L."/>
            <person name="Markowitz V."/>
            <person name="Cheng J.-F."/>
            <person name="Hugenholtz P."/>
            <person name="Woyke T."/>
            <person name="Wu D."/>
            <person name="Tindall B."/>
            <person name="Schuetze A."/>
            <person name="Brambilla E."/>
            <person name="Klenk H.-P."/>
            <person name="Eisen J.A."/>
        </authorList>
    </citation>
    <scope>NUCLEOTIDE SEQUENCE [LARGE SCALE GENOMIC DNA]</scope>
    <source>
        <strain evidence="3">ATCC 25205 / DSM 745 / LMG 13164 / NCIMB 1802</strain>
    </source>
</reference>
<sequence>MEFNIETVLLGTTLLLTGLTAGLCFTWTNAVTPGIGQMDDFGFLYAFQQMNRVIVNPTFILVFFGPFVLNIALIYLKYQNADKSFWFLVVATMLFTLGVTFVTVFKNVPLNEMLDRTDLTASTSEELKALRQKFETPWKQWHLVRTLSAIASFVMLLVGLILNTQSS</sequence>
<gene>
    <name evidence="2" type="ordered locus">Cycma_2222</name>
</gene>
<dbReference type="eggNOG" id="COG5500">
    <property type="taxonomic scope" value="Bacteria"/>
</dbReference>
<dbReference type="AlphaFoldDB" id="G0J3Z0"/>
<keyword evidence="1" id="KW-0812">Transmembrane</keyword>
<accession>G0J3Z0</accession>
<feature type="transmembrane region" description="Helical" evidence="1">
    <location>
        <begin position="54"/>
        <end position="76"/>
    </location>
</feature>
<evidence type="ECO:0000256" key="1">
    <source>
        <dbReference type="SAM" id="Phobius"/>
    </source>
</evidence>
<dbReference type="STRING" id="880070.Cycma_2222"/>
<keyword evidence="3" id="KW-1185">Reference proteome</keyword>
<dbReference type="OrthoDB" id="772592at2"/>
<organism evidence="2 3">
    <name type="scientific">Cyclobacterium marinum (strain ATCC 25205 / DSM 745 / LMG 13164 / NCIMB 1802)</name>
    <name type="common">Flectobacillus marinus</name>
    <dbReference type="NCBI Taxonomy" id="880070"/>
    <lineage>
        <taxon>Bacteria</taxon>
        <taxon>Pseudomonadati</taxon>
        <taxon>Bacteroidota</taxon>
        <taxon>Cytophagia</taxon>
        <taxon>Cytophagales</taxon>
        <taxon>Cyclobacteriaceae</taxon>
        <taxon>Cyclobacterium</taxon>
    </lineage>
</organism>
<dbReference type="Proteomes" id="UP000001635">
    <property type="component" value="Chromosome"/>
</dbReference>
<dbReference type="HOGENOM" id="CLU_111152_2_0_10"/>
<keyword evidence="1" id="KW-0472">Membrane</keyword>
<keyword evidence="1" id="KW-1133">Transmembrane helix</keyword>
<evidence type="ECO:0000313" key="3">
    <source>
        <dbReference type="Proteomes" id="UP000001635"/>
    </source>
</evidence>
<dbReference type="EMBL" id="CP002955">
    <property type="protein sequence ID" value="AEL25964.1"/>
    <property type="molecule type" value="Genomic_DNA"/>
</dbReference>
<evidence type="ECO:0000313" key="2">
    <source>
        <dbReference type="EMBL" id="AEL25964.1"/>
    </source>
</evidence>
<dbReference type="Pfam" id="PF08592">
    <property type="entry name" value="Anthrone_oxy"/>
    <property type="match status" value="1"/>
</dbReference>
<proteinExistence type="predicted"/>
<dbReference type="InterPro" id="IPR013901">
    <property type="entry name" value="Anthrone_oxy"/>
</dbReference>
<evidence type="ECO:0008006" key="4">
    <source>
        <dbReference type="Google" id="ProtNLM"/>
    </source>
</evidence>
<protein>
    <recommendedName>
        <fullName evidence="4">Integral-membrane protein</fullName>
    </recommendedName>
</protein>
<feature type="transmembrane region" description="Helical" evidence="1">
    <location>
        <begin position="143"/>
        <end position="162"/>
    </location>
</feature>
<feature type="transmembrane region" description="Helical" evidence="1">
    <location>
        <begin position="85"/>
        <end position="105"/>
    </location>
</feature>
<name>G0J3Z0_CYCMS</name>